<feature type="domain" description="UV-stimulated scaffold protein A C-terminal" evidence="12">
    <location>
        <begin position="445"/>
        <end position="538"/>
    </location>
</feature>
<keyword evidence="14" id="KW-1185">Reference proteome</keyword>
<keyword evidence="9" id="KW-0234">DNA repair</keyword>
<evidence type="ECO:0000256" key="10">
    <source>
        <dbReference type="SAM" id="Coils"/>
    </source>
</evidence>
<comment type="similarity">
    <text evidence="2">Belongs to the UVSSA family.</text>
</comment>
<protein>
    <submittedName>
        <fullName evidence="13">UV-stimulated scaffold protein A</fullName>
    </submittedName>
</protein>
<keyword evidence="4" id="KW-0479">Metal-binding</keyword>
<keyword evidence="6" id="KW-0863">Zinc-finger</keyword>
<evidence type="ECO:0000256" key="7">
    <source>
        <dbReference type="ARBA" id="ARBA00022833"/>
    </source>
</evidence>
<sequence>MLKQQKFSFMAATKNSQIAKIIEKLTSTGKKTLDPDLMKKLGDICKTSDDNINSVYYTLMVQLRRNHSEVRYSTLLIINELFLRFYVFRNHLQKDLDEFLELVVETNLDKPLPLPQLRGKELKLKGLEYIQNWANEFGDEYIRLRLALNFLKNCKRNEAQRRRDRQEKERLERMLNERINKIKSEMIEVSAEVSNILLQIENCFKLLVPHASEELFSSEDFDTVDNRNRIDVNNSKTSNVSELEDGSLANSLRHHGIHDIKKKIIIEIAGNSKFAIKDNDDTSPVIENLNDLQKQMSARYLPLLTNWLKTLKKGSDCTDTLKKAIDLKNLIVSALQKCKDLQIKPDIPKYEDDEEDDDFIEVKEKDGFESEIFKTPVINHLSAVEKAYMWKLKHSNDDVKDPTSAASTLNKLIAKSKTKIETFIPSSDTKTENDKEKSNKSKLLEKAPVLPYDIDLYHWEEEKPLVPEVVKFDSLHKFWETKDDDNDVNELLKEEQIASLRTRKIDFSGKFEPVKWSCRAPMPSGRLCPRKDRFKVTFMNFSDNFMDEAGNPIDAADTAAPSTSSTSVPEWQDPALLRDIEAATGIDLKLPEKGKKRKKEEEGGLTNIKKITSNPREIEQENFEKIQTLFKET</sequence>
<feature type="coiled-coil region" evidence="10">
    <location>
        <begin position="154"/>
        <end position="185"/>
    </location>
</feature>
<evidence type="ECO:0000256" key="11">
    <source>
        <dbReference type="SAM" id="MobiDB-lite"/>
    </source>
</evidence>
<evidence type="ECO:0000256" key="9">
    <source>
        <dbReference type="ARBA" id="ARBA00023204"/>
    </source>
</evidence>
<dbReference type="PANTHER" id="PTHR28670">
    <property type="entry name" value="UV-STIMULATED SCAFFOLD PROTEIN A"/>
    <property type="match status" value="1"/>
</dbReference>
<evidence type="ECO:0000256" key="8">
    <source>
        <dbReference type="ARBA" id="ARBA00023054"/>
    </source>
</evidence>
<dbReference type="GO" id="GO:0009411">
    <property type="term" value="P:response to UV"/>
    <property type="evidence" value="ECO:0007669"/>
    <property type="project" value="InterPro"/>
</dbReference>
<keyword evidence="3" id="KW-0158">Chromosome</keyword>
<keyword evidence="5" id="KW-0227">DNA damage</keyword>
<name>A0AAV4Q245_CAEEX</name>
<feature type="region of interest" description="Disordered" evidence="11">
    <location>
        <begin position="591"/>
        <end position="613"/>
    </location>
</feature>
<dbReference type="SUPFAM" id="SSF48464">
    <property type="entry name" value="ENTH/VHS domain"/>
    <property type="match status" value="1"/>
</dbReference>
<dbReference type="InterPro" id="IPR008942">
    <property type="entry name" value="ENTH_VHS"/>
</dbReference>
<evidence type="ECO:0000313" key="13">
    <source>
        <dbReference type="EMBL" id="GIY03703.1"/>
    </source>
</evidence>
<keyword evidence="8 10" id="KW-0175">Coiled coil</keyword>
<dbReference type="GO" id="GO:0005694">
    <property type="term" value="C:chromosome"/>
    <property type="evidence" value="ECO:0007669"/>
    <property type="project" value="UniProtKB-SubCell"/>
</dbReference>
<evidence type="ECO:0000259" key="12">
    <source>
        <dbReference type="Pfam" id="PF09740"/>
    </source>
</evidence>
<dbReference type="InterPro" id="IPR049408">
    <property type="entry name" value="UVSSA_N_a-solenoid_rpt"/>
</dbReference>
<keyword evidence="7" id="KW-0862">Zinc</keyword>
<accession>A0AAV4Q245</accession>
<evidence type="ECO:0000256" key="1">
    <source>
        <dbReference type="ARBA" id="ARBA00004286"/>
    </source>
</evidence>
<evidence type="ECO:0000313" key="14">
    <source>
        <dbReference type="Proteomes" id="UP001054945"/>
    </source>
</evidence>
<dbReference type="Proteomes" id="UP001054945">
    <property type="component" value="Unassembled WGS sequence"/>
</dbReference>
<dbReference type="InterPro" id="IPR049431">
    <property type="entry name" value="UVSSA_C"/>
</dbReference>
<reference evidence="13 14" key="1">
    <citation type="submission" date="2021-06" db="EMBL/GenBank/DDBJ databases">
        <title>Caerostris extrusa draft genome.</title>
        <authorList>
            <person name="Kono N."/>
            <person name="Arakawa K."/>
        </authorList>
    </citation>
    <scope>NUCLEOTIDE SEQUENCE [LARGE SCALE GENOMIC DNA]</scope>
</reference>
<dbReference type="Pfam" id="PF09740">
    <property type="entry name" value="DUF2043"/>
    <property type="match status" value="1"/>
</dbReference>
<dbReference type="InterPro" id="IPR018610">
    <property type="entry name" value="UVSSA"/>
</dbReference>
<organism evidence="13 14">
    <name type="scientific">Caerostris extrusa</name>
    <name type="common">Bark spider</name>
    <name type="synonym">Caerostris bankana</name>
    <dbReference type="NCBI Taxonomy" id="172846"/>
    <lineage>
        <taxon>Eukaryota</taxon>
        <taxon>Metazoa</taxon>
        <taxon>Ecdysozoa</taxon>
        <taxon>Arthropoda</taxon>
        <taxon>Chelicerata</taxon>
        <taxon>Arachnida</taxon>
        <taxon>Araneae</taxon>
        <taxon>Araneomorphae</taxon>
        <taxon>Entelegynae</taxon>
        <taxon>Araneoidea</taxon>
        <taxon>Araneidae</taxon>
        <taxon>Caerostris</taxon>
    </lineage>
</organism>
<evidence type="ECO:0000256" key="6">
    <source>
        <dbReference type="ARBA" id="ARBA00022771"/>
    </source>
</evidence>
<evidence type="ECO:0000256" key="4">
    <source>
        <dbReference type="ARBA" id="ARBA00022723"/>
    </source>
</evidence>
<comment type="subcellular location">
    <subcellularLocation>
        <location evidence="1">Chromosome</location>
    </subcellularLocation>
</comment>
<comment type="caution">
    <text evidence="13">The sequence shown here is derived from an EMBL/GenBank/DDBJ whole genome shotgun (WGS) entry which is preliminary data.</text>
</comment>
<dbReference type="Pfam" id="PF20867">
    <property type="entry name" value="UVSSA_N"/>
    <property type="match status" value="1"/>
</dbReference>
<dbReference type="GO" id="GO:0000993">
    <property type="term" value="F:RNA polymerase II complex binding"/>
    <property type="evidence" value="ECO:0007669"/>
    <property type="project" value="TreeGrafter"/>
</dbReference>
<dbReference type="AlphaFoldDB" id="A0AAV4Q245"/>
<dbReference type="GO" id="GO:0008270">
    <property type="term" value="F:zinc ion binding"/>
    <property type="evidence" value="ECO:0007669"/>
    <property type="project" value="UniProtKB-KW"/>
</dbReference>
<dbReference type="PANTHER" id="PTHR28670:SF1">
    <property type="entry name" value="UV-STIMULATED SCAFFOLD PROTEIN A"/>
    <property type="match status" value="1"/>
</dbReference>
<evidence type="ECO:0000256" key="5">
    <source>
        <dbReference type="ARBA" id="ARBA00022763"/>
    </source>
</evidence>
<evidence type="ECO:0000256" key="3">
    <source>
        <dbReference type="ARBA" id="ARBA00022454"/>
    </source>
</evidence>
<proteinExistence type="inferred from homology"/>
<gene>
    <name evidence="13" type="primary">UVSSA</name>
    <name evidence="13" type="ORF">CEXT_2011</name>
</gene>
<evidence type="ECO:0000256" key="2">
    <source>
        <dbReference type="ARBA" id="ARBA00009240"/>
    </source>
</evidence>
<dbReference type="GO" id="GO:0006283">
    <property type="term" value="P:transcription-coupled nucleotide-excision repair"/>
    <property type="evidence" value="ECO:0007669"/>
    <property type="project" value="TreeGrafter"/>
</dbReference>
<dbReference type="EMBL" id="BPLR01005613">
    <property type="protein sequence ID" value="GIY03703.1"/>
    <property type="molecule type" value="Genomic_DNA"/>
</dbReference>